<dbReference type="AlphaFoldDB" id="B0RKP7"/>
<sequence>MLNLSFSLMSPSIIRNYTERSAYKTISAATAYRCQTDPAFSLPDNRFRHP</sequence>
<keyword evidence="1" id="KW-0614">Plasmid</keyword>
<organism evidence="1">
    <name type="scientific">Yersinia enterocolitica</name>
    <dbReference type="NCBI Taxonomy" id="630"/>
    <lineage>
        <taxon>Bacteria</taxon>
        <taxon>Pseudomonadati</taxon>
        <taxon>Pseudomonadota</taxon>
        <taxon>Gammaproteobacteria</taxon>
        <taxon>Enterobacterales</taxon>
        <taxon>Yersiniaceae</taxon>
        <taxon>Yersinia</taxon>
    </lineage>
</organism>
<evidence type="ECO:0000313" key="1">
    <source>
        <dbReference type="EMBL" id="CAP20154.1"/>
    </source>
</evidence>
<protein>
    <submittedName>
        <fullName evidence="1">Uncharacterized protein</fullName>
    </submittedName>
</protein>
<dbReference type="EMBL" id="AM905950">
    <property type="protein sequence ID" value="CAP20154.1"/>
    <property type="molecule type" value="Genomic_DNA"/>
</dbReference>
<accession>B0RKP7</accession>
<reference evidence="1" key="1">
    <citation type="journal article" date="2008" name="J. Bacteriol.">
        <title>Genetic and functional properties of the self-transmissible Yersinia enterocolitica plasmid pYE854, which mobilizes the virulence plasmid pYV.</title>
        <authorList>
            <person name="Hammerl J.A."/>
            <person name="Klein I."/>
            <person name="Lanka E."/>
            <person name="Appel B."/>
            <person name="Hertwig S."/>
        </authorList>
    </citation>
    <scope>NUCLEOTIDE SEQUENCE [LARGE SCALE GENOMIC DNA]</scope>
    <source>
        <strain evidence="1">29854</strain>
        <plasmid evidence="1">pYE854</plasmid>
    </source>
</reference>
<geneLocation type="plasmid" evidence="1">
    <name>pYE854</name>
</geneLocation>
<name>B0RKP7_YEREN</name>
<proteinExistence type="predicted"/>